<evidence type="ECO:0000256" key="1">
    <source>
        <dbReference type="SAM" id="Phobius"/>
    </source>
</evidence>
<sequence length="106" mass="11799">MAYGGYLVCPGVVLSAYHHWRKGGAFMCYESCFVSQVLRHDSSPMYRISQEVKVFGLIILSYSLSMYSGLAHQIQSAYGKSALRCFWISFLIGMILASAFGVFSCT</sequence>
<organism evidence="2 3">
    <name type="scientific">Cladorrhinum samala</name>
    <dbReference type="NCBI Taxonomy" id="585594"/>
    <lineage>
        <taxon>Eukaryota</taxon>
        <taxon>Fungi</taxon>
        <taxon>Dikarya</taxon>
        <taxon>Ascomycota</taxon>
        <taxon>Pezizomycotina</taxon>
        <taxon>Sordariomycetes</taxon>
        <taxon>Sordariomycetidae</taxon>
        <taxon>Sordariales</taxon>
        <taxon>Podosporaceae</taxon>
        <taxon>Cladorrhinum</taxon>
    </lineage>
</organism>
<keyword evidence="3" id="KW-1185">Reference proteome</keyword>
<comment type="caution">
    <text evidence="2">The sequence shown here is derived from an EMBL/GenBank/DDBJ whole genome shotgun (WGS) entry which is preliminary data.</text>
</comment>
<gene>
    <name evidence="2" type="ORF">QBC42DRAFT_279881</name>
</gene>
<dbReference type="EMBL" id="MU865137">
    <property type="protein sequence ID" value="KAK4457083.1"/>
    <property type="molecule type" value="Genomic_DNA"/>
</dbReference>
<reference evidence="2" key="2">
    <citation type="submission" date="2023-06" db="EMBL/GenBank/DDBJ databases">
        <authorList>
            <consortium name="Lawrence Berkeley National Laboratory"/>
            <person name="Mondo S.J."/>
            <person name="Hensen N."/>
            <person name="Bonometti L."/>
            <person name="Westerberg I."/>
            <person name="Brannstrom I.O."/>
            <person name="Guillou S."/>
            <person name="Cros-Aarteil S."/>
            <person name="Calhoun S."/>
            <person name="Haridas S."/>
            <person name="Kuo A."/>
            <person name="Pangilinan J."/>
            <person name="Riley R."/>
            <person name="Labutti K."/>
            <person name="Andreopoulos B."/>
            <person name="Lipzen A."/>
            <person name="Chen C."/>
            <person name="Yanf M."/>
            <person name="Daum C."/>
            <person name="Ng V."/>
            <person name="Clum A."/>
            <person name="Steindorff A."/>
            <person name="Ohm R."/>
            <person name="Martin F."/>
            <person name="Silar P."/>
            <person name="Natvig D."/>
            <person name="Lalanne C."/>
            <person name="Gautier V."/>
            <person name="Ament-Velasquez S.L."/>
            <person name="Kruys A."/>
            <person name="Hutchinson M.I."/>
            <person name="Powell A.J."/>
            <person name="Barry K."/>
            <person name="Miller A.N."/>
            <person name="Grigoriev I.V."/>
            <person name="Debuchy R."/>
            <person name="Gladieux P."/>
            <person name="Thoren M.H."/>
            <person name="Johannesson H."/>
        </authorList>
    </citation>
    <scope>NUCLEOTIDE SEQUENCE</scope>
    <source>
        <strain evidence="2">PSN324</strain>
    </source>
</reference>
<keyword evidence="1" id="KW-0472">Membrane</keyword>
<proteinExistence type="predicted"/>
<dbReference type="AlphaFoldDB" id="A0AAV9H8N2"/>
<keyword evidence="1" id="KW-1133">Transmembrane helix</keyword>
<feature type="transmembrane region" description="Helical" evidence="1">
    <location>
        <begin position="82"/>
        <end position="103"/>
    </location>
</feature>
<keyword evidence="1" id="KW-0812">Transmembrane</keyword>
<protein>
    <submittedName>
        <fullName evidence="2">Uncharacterized protein</fullName>
    </submittedName>
</protein>
<accession>A0AAV9H8N2</accession>
<evidence type="ECO:0000313" key="3">
    <source>
        <dbReference type="Proteomes" id="UP001321749"/>
    </source>
</evidence>
<name>A0AAV9H8N2_9PEZI</name>
<dbReference type="Proteomes" id="UP001321749">
    <property type="component" value="Unassembled WGS sequence"/>
</dbReference>
<evidence type="ECO:0000313" key="2">
    <source>
        <dbReference type="EMBL" id="KAK4457083.1"/>
    </source>
</evidence>
<feature type="transmembrane region" description="Helical" evidence="1">
    <location>
        <begin position="52"/>
        <end position="70"/>
    </location>
</feature>
<reference evidence="2" key="1">
    <citation type="journal article" date="2023" name="Mol. Phylogenet. Evol.">
        <title>Genome-scale phylogeny and comparative genomics of the fungal order Sordariales.</title>
        <authorList>
            <person name="Hensen N."/>
            <person name="Bonometti L."/>
            <person name="Westerberg I."/>
            <person name="Brannstrom I.O."/>
            <person name="Guillou S."/>
            <person name="Cros-Aarteil S."/>
            <person name="Calhoun S."/>
            <person name="Haridas S."/>
            <person name="Kuo A."/>
            <person name="Mondo S."/>
            <person name="Pangilinan J."/>
            <person name="Riley R."/>
            <person name="LaButti K."/>
            <person name="Andreopoulos B."/>
            <person name="Lipzen A."/>
            <person name="Chen C."/>
            <person name="Yan M."/>
            <person name="Daum C."/>
            <person name="Ng V."/>
            <person name="Clum A."/>
            <person name="Steindorff A."/>
            <person name="Ohm R.A."/>
            <person name="Martin F."/>
            <person name="Silar P."/>
            <person name="Natvig D.O."/>
            <person name="Lalanne C."/>
            <person name="Gautier V."/>
            <person name="Ament-Velasquez S.L."/>
            <person name="Kruys A."/>
            <person name="Hutchinson M.I."/>
            <person name="Powell A.J."/>
            <person name="Barry K."/>
            <person name="Miller A.N."/>
            <person name="Grigoriev I.V."/>
            <person name="Debuchy R."/>
            <person name="Gladieux P."/>
            <person name="Hiltunen Thoren M."/>
            <person name="Johannesson H."/>
        </authorList>
    </citation>
    <scope>NUCLEOTIDE SEQUENCE</scope>
    <source>
        <strain evidence="2">PSN324</strain>
    </source>
</reference>